<name>A0A8K0DRE5_9ROSA</name>
<gene>
    <name evidence="3" type="ORF">FNV43_RR27220</name>
</gene>
<sequence length="906" mass="102018">MEGRVVLVACCVYLVASIIAVDSKSDSPGEWQILTRLNFSSQIRLHPHILLIVTVPWSGESRSLMKEVATLITDRQEEFNSLKLMVMYRNTEKMLADAIGATAKEIAILYYHHSVSYNYQGRLTAKYILSSLYPYVSAFPKDVPLKHLSNAEDLKAFLDSTDRALLLFEFCGWTPKLLAKGKQNRTEIGFGGIGNILGTNFGGEAPTPVAKSIQKVAGMENANMKCSIGDGFDRIPWHVDFSSVNESAPLEEIESIRPGVTSSCKFEEYEHFDSFFSKFMTVAKDFFLPPERHRSALVSERSVLSTLGIQDSGSWLVVVYFAGCPSCLRIINKEDDLNNVLKMDYSIVKELESDNHALEPALPANKPSIVLFVDRSSDSIETKRKGKEALDALRELALHYLNSYHMGGEDGRKLEKLVKVYQTFKTTSGHRRQKQSPASQMSKLKDKMSTVVLLNEGKHVTLDKITSGLQGSSLHEILTYILKQKKEAKLSSLAKELGFQLLSDDIDIKLVNTLSSQTQIQSDQVSPKLSEEDFVASGVDSDKDQLPQMASISPEEHPVTSRVNDAEPYSGEDKTAHADSSQQFISVESKQFVTDHELGIEDVNVEETKSSQVDKLRDQELFFQGSKGSFFFSDGNYRLLQSLTGESEIPAMVIIDPIQQQHYVFPKEKDLSYAALDDFLSGFLNGSLLPYQRSESVLQNHRVATQPPFVNTDFHEVDTLPRITSNTFSKLVFGFNQSGSDAWNKDVLVLFSNRWCGFCQRMELVVREVYRAMKGYINMLRSESRKGKTMFHDDKSEDVILKFPMIYLLDCTPNDCSLILRSINQREIYPALMLFPVERKNALLYEGHLSVTNIIKFIADHGSDTHHLFRENGILWSVDERAGMNQNSREGPSSTEVPLQRKDCMK</sequence>
<feature type="compositionally biased region" description="Polar residues" evidence="1">
    <location>
        <begin position="884"/>
        <end position="897"/>
    </location>
</feature>
<feature type="region of interest" description="Disordered" evidence="1">
    <location>
        <begin position="520"/>
        <end position="581"/>
    </location>
</feature>
<evidence type="ECO:0000256" key="2">
    <source>
        <dbReference type="SAM" id="SignalP"/>
    </source>
</evidence>
<dbReference type="OrthoDB" id="1910803at2759"/>
<feature type="chain" id="PRO_5035456049" description="Thioredoxin domain-containing protein" evidence="2">
    <location>
        <begin position="24"/>
        <end position="906"/>
    </location>
</feature>
<proteinExistence type="predicted"/>
<keyword evidence="4" id="KW-1185">Reference proteome</keyword>
<evidence type="ECO:0000313" key="4">
    <source>
        <dbReference type="Proteomes" id="UP000796880"/>
    </source>
</evidence>
<dbReference type="InterPro" id="IPR003774">
    <property type="entry name" value="AlgH-like"/>
</dbReference>
<comment type="caution">
    <text evidence="3">The sequence shown here is derived from an EMBL/GenBank/DDBJ whole genome shotgun (WGS) entry which is preliminary data.</text>
</comment>
<dbReference type="EMBL" id="VOIH02000012">
    <property type="protein sequence ID" value="KAF3432480.1"/>
    <property type="molecule type" value="Genomic_DNA"/>
</dbReference>
<dbReference type="AlphaFoldDB" id="A0A8K0DRE5"/>
<feature type="region of interest" description="Disordered" evidence="1">
    <location>
        <begin position="884"/>
        <end position="906"/>
    </location>
</feature>
<dbReference type="InterPro" id="IPR036249">
    <property type="entry name" value="Thioredoxin-like_sf"/>
</dbReference>
<dbReference type="PANTHER" id="PTHR31984:SF12">
    <property type="entry name" value="THIOREDOXIN DOMAIN-CONTAINING PROTEIN"/>
    <property type="match status" value="1"/>
</dbReference>
<reference evidence="3" key="1">
    <citation type="submission" date="2020-03" db="EMBL/GenBank/DDBJ databases">
        <title>A high-quality chromosome-level genome assembly of a woody plant with both climbing and erect habits, Rhamnella rubrinervis.</title>
        <authorList>
            <person name="Lu Z."/>
            <person name="Yang Y."/>
            <person name="Zhu X."/>
            <person name="Sun Y."/>
        </authorList>
    </citation>
    <scope>NUCLEOTIDE SEQUENCE</scope>
    <source>
        <strain evidence="3">BYM</strain>
        <tissue evidence="3">Leaf</tissue>
    </source>
</reference>
<dbReference type="Proteomes" id="UP000796880">
    <property type="component" value="Unassembled WGS sequence"/>
</dbReference>
<accession>A0A8K0DRE5</accession>
<evidence type="ECO:0008006" key="5">
    <source>
        <dbReference type="Google" id="ProtNLM"/>
    </source>
</evidence>
<protein>
    <recommendedName>
        <fullName evidence="5">Thioredoxin domain-containing protein</fullName>
    </recommendedName>
</protein>
<keyword evidence="2" id="KW-0732">Signal</keyword>
<evidence type="ECO:0000313" key="3">
    <source>
        <dbReference type="EMBL" id="KAF3432480.1"/>
    </source>
</evidence>
<dbReference type="PANTHER" id="PTHR31984">
    <property type="entry name" value="TRANSPORTER, PUTATIVE (DUF179)-RELATED"/>
    <property type="match status" value="1"/>
</dbReference>
<dbReference type="Gene3D" id="3.40.30.10">
    <property type="entry name" value="Glutaredoxin"/>
    <property type="match status" value="2"/>
</dbReference>
<feature type="signal peptide" evidence="2">
    <location>
        <begin position="1"/>
        <end position="23"/>
    </location>
</feature>
<organism evidence="3 4">
    <name type="scientific">Rhamnella rubrinervis</name>
    <dbReference type="NCBI Taxonomy" id="2594499"/>
    <lineage>
        <taxon>Eukaryota</taxon>
        <taxon>Viridiplantae</taxon>
        <taxon>Streptophyta</taxon>
        <taxon>Embryophyta</taxon>
        <taxon>Tracheophyta</taxon>
        <taxon>Spermatophyta</taxon>
        <taxon>Magnoliopsida</taxon>
        <taxon>eudicotyledons</taxon>
        <taxon>Gunneridae</taxon>
        <taxon>Pentapetalae</taxon>
        <taxon>rosids</taxon>
        <taxon>fabids</taxon>
        <taxon>Rosales</taxon>
        <taxon>Rhamnaceae</taxon>
        <taxon>rhamnoid group</taxon>
        <taxon>Rhamneae</taxon>
        <taxon>Rhamnella</taxon>
    </lineage>
</organism>
<evidence type="ECO:0000256" key="1">
    <source>
        <dbReference type="SAM" id="MobiDB-lite"/>
    </source>
</evidence>
<dbReference type="SUPFAM" id="SSF52833">
    <property type="entry name" value="Thioredoxin-like"/>
    <property type="match status" value="1"/>
</dbReference>